<dbReference type="InterPro" id="IPR013094">
    <property type="entry name" value="AB_hydrolase_3"/>
</dbReference>
<evidence type="ECO:0000313" key="3">
    <source>
        <dbReference type="EMBL" id="OOK83417.1"/>
    </source>
</evidence>
<name>A0A1V3XW01_MYCKA</name>
<feature type="domain" description="Alpha/beta hydrolase fold-3" evidence="2">
    <location>
        <begin position="87"/>
        <end position="297"/>
    </location>
</feature>
<dbReference type="AlphaFoldDB" id="A0A1V3XW01"/>
<dbReference type="Proteomes" id="UP000188532">
    <property type="component" value="Unassembled WGS sequence"/>
</dbReference>
<dbReference type="SUPFAM" id="SSF53474">
    <property type="entry name" value="alpha/beta-Hydrolases"/>
    <property type="match status" value="1"/>
</dbReference>
<dbReference type="GO" id="GO:0016787">
    <property type="term" value="F:hydrolase activity"/>
    <property type="evidence" value="ECO:0007669"/>
    <property type="project" value="UniProtKB-KW"/>
</dbReference>
<gene>
    <name evidence="3" type="ORF">BZL29_1002</name>
</gene>
<comment type="caution">
    <text evidence="3">The sequence shown here is derived from an EMBL/GenBank/DDBJ whole genome shotgun (WGS) entry which is preliminary data.</text>
</comment>
<dbReference type="InterPro" id="IPR050300">
    <property type="entry name" value="GDXG_lipolytic_enzyme"/>
</dbReference>
<dbReference type="STRING" id="1768.B1T50_23400"/>
<dbReference type="PANTHER" id="PTHR48081">
    <property type="entry name" value="AB HYDROLASE SUPERFAMILY PROTEIN C4A8.06C"/>
    <property type="match status" value="1"/>
</dbReference>
<dbReference type="Pfam" id="PF07859">
    <property type="entry name" value="Abhydrolase_3"/>
    <property type="match status" value="1"/>
</dbReference>
<accession>A0A1V3XW01</accession>
<protein>
    <submittedName>
        <fullName evidence="3">Alpha/beta hydrolase fold family protein</fullName>
    </submittedName>
</protein>
<evidence type="ECO:0000259" key="2">
    <source>
        <dbReference type="Pfam" id="PF07859"/>
    </source>
</evidence>
<sequence length="320" mass="34181">MGLQIDQEVVAELALLSTGGTASEPPPVGDVATRRVNSKRTVDQLMAARPPIAGVQVQHHAVATDDGATLTLAWYHATTEQPPGSAVLYLHGGGMIFGMRELGGLYDWLARRYVADSGVPMLLVDYRTAPEAAHPVPLHDCFAALEWLHGHAGELGVDPARVAVMGDSAGGALAAAVCLMARDRGGPAIAQQLLVYPMLDDRTCLPDPELVPFVTWTYDDNTTGWQALLGESAGTDGVSSYAAPARVSDVRKLPPTYIDVGDLDIFRDEDIVYARRLAVAGVPTELHVHPGCPHAFESMAPNAAVSRRAIADRVRRLRTI</sequence>
<proteinExistence type="predicted"/>
<dbReference type="InterPro" id="IPR029058">
    <property type="entry name" value="AB_hydrolase_fold"/>
</dbReference>
<evidence type="ECO:0000256" key="1">
    <source>
        <dbReference type="ARBA" id="ARBA00022801"/>
    </source>
</evidence>
<dbReference type="GeneID" id="29701618"/>
<organism evidence="3 4">
    <name type="scientific">Mycobacterium kansasii</name>
    <dbReference type="NCBI Taxonomy" id="1768"/>
    <lineage>
        <taxon>Bacteria</taxon>
        <taxon>Bacillati</taxon>
        <taxon>Actinomycetota</taxon>
        <taxon>Actinomycetes</taxon>
        <taxon>Mycobacteriales</taxon>
        <taxon>Mycobacteriaceae</taxon>
        <taxon>Mycobacterium</taxon>
    </lineage>
</organism>
<keyword evidence="1 3" id="KW-0378">Hydrolase</keyword>
<reference evidence="3 4" key="1">
    <citation type="submission" date="2017-02" db="EMBL/GenBank/DDBJ databases">
        <title>Complete genome sequences of Mycobacterium kansasii strains isolated from rhesus macaques.</title>
        <authorList>
            <person name="Panda A."/>
            <person name="Nagaraj S."/>
            <person name="Zhao X."/>
            <person name="Tettelin H."/>
            <person name="Detolla L.J."/>
        </authorList>
    </citation>
    <scope>NUCLEOTIDE SEQUENCE [LARGE SCALE GENOMIC DNA]</scope>
    <source>
        <strain evidence="3 4">11-3469</strain>
    </source>
</reference>
<dbReference type="EMBL" id="MVBN01000001">
    <property type="protein sequence ID" value="OOK83417.1"/>
    <property type="molecule type" value="Genomic_DNA"/>
</dbReference>
<dbReference type="RefSeq" id="WP_023372146.1">
    <property type="nucleotide sequence ID" value="NZ_BLYZ01000001.1"/>
</dbReference>
<dbReference type="PANTHER" id="PTHR48081:SF8">
    <property type="entry name" value="ALPHA_BETA HYDROLASE FOLD-3 DOMAIN-CONTAINING PROTEIN-RELATED"/>
    <property type="match status" value="1"/>
</dbReference>
<dbReference type="Gene3D" id="3.40.50.1820">
    <property type="entry name" value="alpha/beta hydrolase"/>
    <property type="match status" value="1"/>
</dbReference>
<evidence type="ECO:0000313" key="4">
    <source>
        <dbReference type="Proteomes" id="UP000188532"/>
    </source>
</evidence>